<keyword evidence="10 12" id="KW-0472">Membrane</keyword>
<dbReference type="Proteomes" id="UP000582659">
    <property type="component" value="Unassembled WGS sequence"/>
</dbReference>
<comment type="similarity">
    <text evidence="3 12">Belongs to the glycosyltransferase 10 family.</text>
</comment>
<evidence type="ECO:0000256" key="4">
    <source>
        <dbReference type="ARBA" id="ARBA00022676"/>
    </source>
</evidence>
<dbReference type="Pfam" id="PF00852">
    <property type="entry name" value="Glyco_transf_10"/>
    <property type="match status" value="1"/>
</dbReference>
<dbReference type="GO" id="GO:0008417">
    <property type="term" value="F:fucosyltransferase activity"/>
    <property type="evidence" value="ECO:0007669"/>
    <property type="project" value="InterPro"/>
</dbReference>
<dbReference type="InterPro" id="IPR038577">
    <property type="entry name" value="GT10-like_C_sf"/>
</dbReference>
<keyword evidence="17" id="KW-1185">Reference proteome</keyword>
<reference evidence="15" key="2">
    <citation type="submission" date="2020-08" db="EMBL/GenBank/DDBJ databases">
        <authorList>
            <person name="Kikuchi T."/>
        </authorList>
    </citation>
    <scope>NUCLEOTIDE SEQUENCE</scope>
    <source>
        <strain evidence="14">Ka4C1</strain>
    </source>
</reference>
<dbReference type="PANTHER" id="PTHR48438">
    <property type="entry name" value="ALPHA-(1,3)-FUCOSYLTRANSFERASE C-RELATED"/>
    <property type="match status" value="1"/>
</dbReference>
<dbReference type="EC" id="2.4.1.-" evidence="12"/>
<evidence type="ECO:0000313" key="16">
    <source>
        <dbReference type="Proteomes" id="UP000095284"/>
    </source>
</evidence>
<dbReference type="EMBL" id="CAJFCV020000002">
    <property type="protein sequence ID" value="CAG9097004.1"/>
    <property type="molecule type" value="Genomic_DNA"/>
</dbReference>
<dbReference type="PANTHER" id="PTHR48438:SF1">
    <property type="entry name" value="ALPHA-(1,3)-FUCOSYLTRANSFERASE C-RELATED"/>
    <property type="match status" value="1"/>
</dbReference>
<evidence type="ECO:0000313" key="14">
    <source>
        <dbReference type="EMBL" id="CAD5215313.1"/>
    </source>
</evidence>
<dbReference type="SUPFAM" id="SSF53756">
    <property type="entry name" value="UDP-Glycosyltransferase/glycogen phosphorylase"/>
    <property type="match status" value="1"/>
</dbReference>
<feature type="domain" description="Fucosyltransferase C-terminal" evidence="13">
    <location>
        <begin position="208"/>
        <end position="385"/>
    </location>
</feature>
<evidence type="ECO:0000256" key="1">
    <source>
        <dbReference type="ARBA" id="ARBA00004447"/>
    </source>
</evidence>
<protein>
    <recommendedName>
        <fullName evidence="12">Fucosyltransferase</fullName>
        <ecNumber evidence="12">2.4.1.-</ecNumber>
    </recommendedName>
</protein>
<dbReference type="WBParaSite" id="BXY_0281000.1">
    <property type="protein sequence ID" value="BXY_0281000.1"/>
    <property type="gene ID" value="BXY_0281000"/>
</dbReference>
<dbReference type="FunFam" id="3.40.50.11660:FF:000002">
    <property type="entry name" value="Alpha-(1,3)-fucosyltransferase"/>
    <property type="match status" value="1"/>
</dbReference>
<dbReference type="OrthoDB" id="427096at2759"/>
<keyword evidence="9 12" id="KW-0333">Golgi apparatus</keyword>
<evidence type="ECO:0000256" key="7">
    <source>
        <dbReference type="ARBA" id="ARBA00022968"/>
    </source>
</evidence>
<dbReference type="UniPathway" id="UPA00378"/>
<evidence type="ECO:0000259" key="13">
    <source>
        <dbReference type="Pfam" id="PF00852"/>
    </source>
</evidence>
<gene>
    <name evidence="14" type="ORF">BXYJ_LOCUS3967</name>
</gene>
<comment type="subcellular location">
    <subcellularLocation>
        <location evidence="1 12">Golgi apparatus</location>
        <location evidence="1 12">Golgi stack membrane</location>
        <topology evidence="1 12">Single-pass type II membrane protein</topology>
    </subcellularLocation>
</comment>
<evidence type="ECO:0000313" key="18">
    <source>
        <dbReference type="WBParaSite" id="BXY_0281000.1"/>
    </source>
</evidence>
<keyword evidence="8 12" id="KW-1133">Transmembrane helix</keyword>
<accession>A0A1I7RQ19</accession>
<evidence type="ECO:0000256" key="3">
    <source>
        <dbReference type="ARBA" id="ARBA00008919"/>
    </source>
</evidence>
<evidence type="ECO:0000313" key="17">
    <source>
        <dbReference type="Proteomes" id="UP000659654"/>
    </source>
</evidence>
<dbReference type="AlphaFoldDB" id="A0A1I7RQ19"/>
<dbReference type="SMR" id="A0A1I7RQ19"/>
<keyword evidence="6 12" id="KW-0812">Transmembrane</keyword>
<evidence type="ECO:0000313" key="15">
    <source>
        <dbReference type="EMBL" id="CAG9097004.1"/>
    </source>
</evidence>
<evidence type="ECO:0000256" key="12">
    <source>
        <dbReference type="RuleBase" id="RU003832"/>
    </source>
</evidence>
<proteinExistence type="inferred from homology"/>
<evidence type="ECO:0000256" key="8">
    <source>
        <dbReference type="ARBA" id="ARBA00022989"/>
    </source>
</evidence>
<dbReference type="Proteomes" id="UP000095284">
    <property type="component" value="Unplaced"/>
</dbReference>
<keyword evidence="7" id="KW-0735">Signal-anchor</keyword>
<dbReference type="EMBL" id="CAJFDI010000002">
    <property type="protein sequence ID" value="CAD5215313.1"/>
    <property type="molecule type" value="Genomic_DNA"/>
</dbReference>
<reference evidence="18" key="1">
    <citation type="submission" date="2016-11" db="UniProtKB">
        <authorList>
            <consortium name="WormBaseParasite"/>
        </authorList>
    </citation>
    <scope>IDENTIFICATION</scope>
</reference>
<evidence type="ECO:0000256" key="5">
    <source>
        <dbReference type="ARBA" id="ARBA00022679"/>
    </source>
</evidence>
<dbReference type="eggNOG" id="KOG2619">
    <property type="taxonomic scope" value="Eukaryota"/>
</dbReference>
<organism evidence="16 18">
    <name type="scientific">Bursaphelenchus xylophilus</name>
    <name type="common">Pinewood nematode worm</name>
    <name type="synonym">Aphelenchoides xylophilus</name>
    <dbReference type="NCBI Taxonomy" id="6326"/>
    <lineage>
        <taxon>Eukaryota</taxon>
        <taxon>Metazoa</taxon>
        <taxon>Ecdysozoa</taxon>
        <taxon>Nematoda</taxon>
        <taxon>Chromadorea</taxon>
        <taxon>Rhabditida</taxon>
        <taxon>Tylenchina</taxon>
        <taxon>Tylenchomorpha</taxon>
        <taxon>Aphelenchoidea</taxon>
        <taxon>Aphelenchoididae</taxon>
        <taxon>Bursaphelenchus</taxon>
    </lineage>
</organism>
<dbReference type="InterPro" id="IPR001503">
    <property type="entry name" value="Glyco_trans_10"/>
</dbReference>
<evidence type="ECO:0000256" key="10">
    <source>
        <dbReference type="ARBA" id="ARBA00023136"/>
    </source>
</evidence>
<name>A0A1I7RQ19_BURXY</name>
<feature type="transmembrane region" description="Helical" evidence="12">
    <location>
        <begin position="12"/>
        <end position="29"/>
    </location>
</feature>
<sequence>MRGINFRWRTFFLAWGFVYAFFVVPFWLLPSRKEVDPKELLDHLNPRNATHPANGSSSPDFTYTLKYQGKDLKIKRLLTDRSMPSLQERLTPPVAGSPKKFILSMSAFQAENLGGCPDFNCEVTLTFKQGIKYDALINFNERAIDNFTGYYLFSTQESPPNSDIFKELEYNMSIGYRHDSPASSPYGYAVELAEKKDLKEVVDMEIIKKKKKGGYWLVSHCSTDSKRELLVAELQKYINVDILGSCGKPCEKGGKCEDSSEYHFYMALENSLCKEYITEKLWKTGFQGNAIPIVLKRSIVEEFVPPKSVIAFDDYKSVEEMARHLKELMDDKEKYLEYFKWRENYAIIFLDGAHHDVLERPWGICQLCRLLHLDPRPQYRIPNLDEHWSRSCESGEEFVKKLING</sequence>
<dbReference type="Gene3D" id="3.40.50.11660">
    <property type="entry name" value="Glycosyl transferase family 10, C-terminal domain"/>
    <property type="match status" value="1"/>
</dbReference>
<keyword evidence="5 12" id="KW-0808">Transferase</keyword>
<evidence type="ECO:0000256" key="6">
    <source>
        <dbReference type="ARBA" id="ARBA00022692"/>
    </source>
</evidence>
<keyword evidence="11" id="KW-0325">Glycoprotein</keyword>
<dbReference type="GO" id="GO:0032580">
    <property type="term" value="C:Golgi cisterna membrane"/>
    <property type="evidence" value="ECO:0007669"/>
    <property type="project" value="UniProtKB-SubCell"/>
</dbReference>
<evidence type="ECO:0000256" key="11">
    <source>
        <dbReference type="ARBA" id="ARBA00023180"/>
    </source>
</evidence>
<keyword evidence="4 12" id="KW-0328">Glycosyltransferase</keyword>
<dbReference type="InterPro" id="IPR055270">
    <property type="entry name" value="Glyco_tran_10_C"/>
</dbReference>
<evidence type="ECO:0000256" key="2">
    <source>
        <dbReference type="ARBA" id="ARBA00004922"/>
    </source>
</evidence>
<comment type="pathway">
    <text evidence="2">Protein modification; protein glycosylation.</text>
</comment>
<dbReference type="Proteomes" id="UP000659654">
    <property type="component" value="Unassembled WGS sequence"/>
</dbReference>
<evidence type="ECO:0000256" key="9">
    <source>
        <dbReference type="ARBA" id="ARBA00023034"/>
    </source>
</evidence>